<evidence type="ECO:0000256" key="21">
    <source>
        <dbReference type="SAM" id="Phobius"/>
    </source>
</evidence>
<evidence type="ECO:0000256" key="10">
    <source>
        <dbReference type="ARBA" id="ARBA00022801"/>
    </source>
</evidence>
<organism evidence="22 23">
    <name type="scientific">Testicularia cyperi</name>
    <dbReference type="NCBI Taxonomy" id="1882483"/>
    <lineage>
        <taxon>Eukaryota</taxon>
        <taxon>Fungi</taxon>
        <taxon>Dikarya</taxon>
        <taxon>Basidiomycota</taxon>
        <taxon>Ustilaginomycotina</taxon>
        <taxon>Ustilaginomycetes</taxon>
        <taxon>Ustilaginales</taxon>
        <taxon>Anthracoideaceae</taxon>
        <taxon>Testicularia</taxon>
    </lineage>
</organism>
<evidence type="ECO:0000256" key="13">
    <source>
        <dbReference type="ARBA" id="ARBA00023277"/>
    </source>
</evidence>
<evidence type="ECO:0000256" key="4">
    <source>
        <dbReference type="ARBA" id="ARBA00008773"/>
    </source>
</evidence>
<dbReference type="GO" id="GO:0009986">
    <property type="term" value="C:cell surface"/>
    <property type="evidence" value="ECO:0007669"/>
    <property type="project" value="TreeGrafter"/>
</dbReference>
<keyword evidence="10 22" id="KW-0378">Hydrolase</keyword>
<dbReference type="EC" id="3.2.1.39" evidence="5"/>
<comment type="similarity">
    <text evidence="4 19">Belongs to the glycosyl hydrolase 17 family.</text>
</comment>
<dbReference type="GO" id="GO:0042973">
    <property type="term" value="F:glucan endo-1,3-beta-D-glucosidase activity"/>
    <property type="evidence" value="ECO:0007669"/>
    <property type="project" value="UniProtKB-EC"/>
</dbReference>
<dbReference type="Pfam" id="PF00332">
    <property type="entry name" value="Glyco_hydro_17"/>
    <property type="match status" value="1"/>
</dbReference>
<dbReference type="GO" id="GO:0071555">
    <property type="term" value="P:cell wall organization"/>
    <property type="evidence" value="ECO:0007669"/>
    <property type="project" value="UniProtKB-KW"/>
</dbReference>
<feature type="transmembrane region" description="Helical" evidence="21">
    <location>
        <begin position="190"/>
        <end position="211"/>
    </location>
</feature>
<keyword evidence="21" id="KW-0812">Transmembrane</keyword>
<keyword evidence="21" id="KW-1133">Transmembrane helix</keyword>
<proteinExistence type="inferred from homology"/>
<feature type="region of interest" description="Disordered" evidence="20">
    <location>
        <begin position="125"/>
        <end position="147"/>
    </location>
</feature>
<dbReference type="SUPFAM" id="SSF51445">
    <property type="entry name" value="(Trans)glycosidases"/>
    <property type="match status" value="1"/>
</dbReference>
<evidence type="ECO:0000256" key="19">
    <source>
        <dbReference type="RuleBase" id="RU004335"/>
    </source>
</evidence>
<keyword evidence="13" id="KW-0119">Carbohydrate metabolism</keyword>
<evidence type="ECO:0000256" key="17">
    <source>
        <dbReference type="ARBA" id="ARBA00042373"/>
    </source>
</evidence>
<evidence type="ECO:0000256" key="15">
    <source>
        <dbReference type="ARBA" id="ARBA00023326"/>
    </source>
</evidence>
<keyword evidence="11 21" id="KW-0472">Membrane</keyword>
<comment type="subcellular location">
    <subcellularLocation>
        <location evidence="3">Cell membrane</location>
        <topology evidence="3">Single-pass type II membrane protein</topology>
    </subcellularLocation>
    <subcellularLocation>
        <location evidence="2">Secreted</location>
        <location evidence="2">Cell wall</location>
    </subcellularLocation>
</comment>
<dbReference type="OrthoDB" id="68336at2759"/>
<keyword evidence="7" id="KW-0134">Cell wall</keyword>
<dbReference type="InterPro" id="IPR050732">
    <property type="entry name" value="Beta-glucan_modifiers"/>
</dbReference>
<comment type="catalytic activity">
    <reaction evidence="1">
        <text>Hydrolysis of (1-&gt;3)-beta-D-glucosidic linkages in (1-&gt;3)-beta-D-glucans.</text>
        <dbReference type="EC" id="3.2.1.39"/>
    </reaction>
</comment>
<keyword evidence="12" id="KW-0325">Glycoprotein</keyword>
<feature type="region of interest" description="Disordered" evidence="20">
    <location>
        <begin position="59"/>
        <end position="106"/>
    </location>
</feature>
<feature type="compositionally biased region" description="Basic and acidic residues" evidence="20">
    <location>
        <begin position="125"/>
        <end position="137"/>
    </location>
</feature>
<evidence type="ECO:0000256" key="2">
    <source>
        <dbReference type="ARBA" id="ARBA00004191"/>
    </source>
</evidence>
<keyword evidence="6" id="KW-1003">Cell membrane</keyword>
<evidence type="ECO:0000256" key="7">
    <source>
        <dbReference type="ARBA" id="ARBA00022512"/>
    </source>
</evidence>
<dbReference type="GO" id="GO:0000272">
    <property type="term" value="P:polysaccharide catabolic process"/>
    <property type="evidence" value="ECO:0007669"/>
    <property type="project" value="UniProtKB-KW"/>
</dbReference>
<feature type="compositionally biased region" description="Low complexity" evidence="20">
    <location>
        <begin position="220"/>
        <end position="230"/>
    </location>
</feature>
<keyword evidence="9" id="KW-0732">Signal</keyword>
<evidence type="ECO:0000313" key="23">
    <source>
        <dbReference type="Proteomes" id="UP000246740"/>
    </source>
</evidence>
<dbReference type="GO" id="GO:0005886">
    <property type="term" value="C:plasma membrane"/>
    <property type="evidence" value="ECO:0007669"/>
    <property type="project" value="UniProtKB-SubCell"/>
</dbReference>
<dbReference type="EMBL" id="KZ819201">
    <property type="protein sequence ID" value="PWY97954.1"/>
    <property type="molecule type" value="Genomic_DNA"/>
</dbReference>
<feature type="region of interest" description="Disordered" evidence="20">
    <location>
        <begin position="215"/>
        <end position="248"/>
    </location>
</feature>
<protein>
    <recommendedName>
        <fullName evidence="5">glucan endo-1,3-beta-D-glucosidase</fullName>
        <ecNumber evidence="5">3.2.1.39</ecNumber>
    </recommendedName>
    <alternativeName>
        <fullName evidence="18">Endo-1,3-beta-glucanase btgC</fullName>
    </alternativeName>
    <alternativeName>
        <fullName evidence="17">Laminarinase btgC</fullName>
    </alternativeName>
</protein>
<evidence type="ECO:0000256" key="8">
    <source>
        <dbReference type="ARBA" id="ARBA00022525"/>
    </source>
</evidence>
<feature type="compositionally biased region" description="Basic and acidic residues" evidence="20">
    <location>
        <begin position="239"/>
        <end position="248"/>
    </location>
</feature>
<evidence type="ECO:0000256" key="14">
    <source>
        <dbReference type="ARBA" id="ARBA00023316"/>
    </source>
</evidence>
<feature type="region of interest" description="Disordered" evidence="20">
    <location>
        <begin position="1"/>
        <end position="41"/>
    </location>
</feature>
<dbReference type="AlphaFoldDB" id="A0A317XI49"/>
<dbReference type="STRING" id="1882483.A0A317XI49"/>
<evidence type="ECO:0000256" key="11">
    <source>
        <dbReference type="ARBA" id="ARBA00023136"/>
    </source>
</evidence>
<dbReference type="Proteomes" id="UP000246740">
    <property type="component" value="Unassembled WGS sequence"/>
</dbReference>
<name>A0A317XI49_9BASI</name>
<feature type="compositionally biased region" description="Polar residues" evidence="20">
    <location>
        <begin position="14"/>
        <end position="24"/>
    </location>
</feature>
<comment type="function">
    <text evidence="16">Glucanases play a role in cell expansion during growth, in cell-cell fusion during mating, and in spore release during sporulation. This enzyme may be involved in beta-glucan degradation. Active on laminarin and lichenan.</text>
</comment>
<dbReference type="PANTHER" id="PTHR16631">
    <property type="entry name" value="GLUCAN 1,3-BETA-GLUCOSIDASE"/>
    <property type="match status" value="1"/>
</dbReference>
<dbReference type="InterPro" id="IPR017853">
    <property type="entry name" value="GH"/>
</dbReference>
<keyword evidence="14" id="KW-0961">Cell wall biogenesis/degradation</keyword>
<dbReference type="GO" id="GO:0005576">
    <property type="term" value="C:extracellular region"/>
    <property type="evidence" value="ECO:0007669"/>
    <property type="project" value="TreeGrafter"/>
</dbReference>
<evidence type="ECO:0000256" key="5">
    <source>
        <dbReference type="ARBA" id="ARBA00012780"/>
    </source>
</evidence>
<evidence type="ECO:0000313" key="22">
    <source>
        <dbReference type="EMBL" id="PWY97954.1"/>
    </source>
</evidence>
<evidence type="ECO:0000256" key="20">
    <source>
        <dbReference type="SAM" id="MobiDB-lite"/>
    </source>
</evidence>
<dbReference type="InterPro" id="IPR000490">
    <property type="entry name" value="Glyco_hydro_17"/>
</dbReference>
<keyword evidence="8" id="KW-0964">Secreted</keyword>
<evidence type="ECO:0000256" key="9">
    <source>
        <dbReference type="ARBA" id="ARBA00022729"/>
    </source>
</evidence>
<dbReference type="InParanoid" id="A0A317XI49"/>
<gene>
    <name evidence="22" type="ORF">BCV70DRAFT_194601</name>
</gene>
<evidence type="ECO:0000256" key="1">
    <source>
        <dbReference type="ARBA" id="ARBA00000382"/>
    </source>
</evidence>
<keyword evidence="15" id="KW-0624">Polysaccharide degradation</keyword>
<sequence length="549" mass="59479">MPARYSLVDEERQGLTTSTSSNALRHNHPRDTDADTNDYWDDSGVPAPYRLSTAHSASHYPVHHQGHGGDMQELHASPGGLLASRPAGFASPYPSNRHSLGGRHDTFLPTFESRETVYQKGDHWEEQDSEYGDHQDDAWGLYDATPGNRNSLAQARERYISRKEAALATSGSAYDFAPAKPSRFTKKQKYWMIGGGSFALAVVLAVVIFFATKNSGGSGSADSNSKISSSAKTAGAVDSDPKDPSKFTKDPALHQSMYGLCYTPFNAQMPWCGATQANVTEDVQIMSQLTTRLRLYGADCNTSQLVLQAIQETKVDMQVFLGVWVDNDQTVFDRQVKEIVSAITAYGTDHIAGITVGNEFLLNGGSVTDLLSKIQTVNQTVQALPNLGKVIPVGTADAGSMITTQLASGADYIMANVHPWFGGLPVDQAAGWVYEYTNNNEPSTALLAPNKPQLYVAEAGWPTGANDTAHMTYEGAVAGISELNTFLESFVCQSNTNYTSAGLQPSFVFEAFDEPWKDPLYGGVEAHWGLFTSDKKLKTGITIPDCKAP</sequence>
<dbReference type="GO" id="GO:0009277">
    <property type="term" value="C:fungal-type cell wall"/>
    <property type="evidence" value="ECO:0007669"/>
    <property type="project" value="TreeGrafter"/>
</dbReference>
<keyword evidence="23" id="KW-1185">Reference proteome</keyword>
<dbReference type="PANTHER" id="PTHR16631:SF17">
    <property type="entry name" value="GLUCAN ENDO-1,3-BETA-GLUCOSIDASE BTGC"/>
    <property type="match status" value="1"/>
</dbReference>
<evidence type="ECO:0000256" key="6">
    <source>
        <dbReference type="ARBA" id="ARBA00022475"/>
    </source>
</evidence>
<evidence type="ECO:0000256" key="3">
    <source>
        <dbReference type="ARBA" id="ARBA00004401"/>
    </source>
</evidence>
<evidence type="ECO:0000256" key="16">
    <source>
        <dbReference type="ARBA" id="ARBA00037649"/>
    </source>
</evidence>
<evidence type="ECO:0000256" key="12">
    <source>
        <dbReference type="ARBA" id="ARBA00023180"/>
    </source>
</evidence>
<dbReference type="Gene3D" id="3.20.20.80">
    <property type="entry name" value="Glycosidases"/>
    <property type="match status" value="2"/>
</dbReference>
<evidence type="ECO:0000256" key="18">
    <source>
        <dbReference type="ARBA" id="ARBA00043078"/>
    </source>
</evidence>
<accession>A0A317XI49</accession>
<reference evidence="22 23" key="1">
    <citation type="journal article" date="2018" name="Mol. Biol. Evol.">
        <title>Broad Genomic Sampling Reveals a Smut Pathogenic Ancestry of the Fungal Clade Ustilaginomycotina.</title>
        <authorList>
            <person name="Kijpornyongpan T."/>
            <person name="Mondo S.J."/>
            <person name="Barry K."/>
            <person name="Sandor L."/>
            <person name="Lee J."/>
            <person name="Lipzen A."/>
            <person name="Pangilinan J."/>
            <person name="LaButti K."/>
            <person name="Hainaut M."/>
            <person name="Henrissat B."/>
            <person name="Grigoriev I.V."/>
            <person name="Spatafora J.W."/>
            <person name="Aime M.C."/>
        </authorList>
    </citation>
    <scope>NUCLEOTIDE SEQUENCE [LARGE SCALE GENOMIC DNA]</scope>
    <source>
        <strain evidence="22 23">MCA 3645</strain>
    </source>
</reference>